<dbReference type="Proteomes" id="UP000190367">
    <property type="component" value="Unassembled WGS sequence"/>
</dbReference>
<dbReference type="AlphaFoldDB" id="A0A1T4MNY0"/>
<dbReference type="InterPro" id="IPR022187">
    <property type="entry name" value="Conjug_transposon_TraM"/>
</dbReference>
<dbReference type="RefSeq" id="WP_159455906.1">
    <property type="nucleotide sequence ID" value="NZ_FUWZ01000001.1"/>
</dbReference>
<evidence type="ECO:0000256" key="1">
    <source>
        <dbReference type="SAM" id="MobiDB-lite"/>
    </source>
</evidence>
<feature type="domain" description="Conjugative transposon TraM C-terminal" evidence="3">
    <location>
        <begin position="296"/>
        <end position="440"/>
    </location>
</feature>
<dbReference type="InterPro" id="IPR055407">
    <property type="entry name" value="TraM_C"/>
</dbReference>
<name>A0A1T4MNY0_9BACT</name>
<dbReference type="EMBL" id="FUWZ01000001">
    <property type="protein sequence ID" value="SJZ68428.1"/>
    <property type="molecule type" value="Genomic_DNA"/>
</dbReference>
<dbReference type="STRING" id="634771.SAMN04488128_1011189"/>
<dbReference type="Pfam" id="PF12508">
    <property type="entry name" value="Transposon_TraM"/>
    <property type="match status" value="1"/>
</dbReference>
<dbReference type="NCBIfam" id="TIGR03779">
    <property type="entry name" value="Bac_Flav_CT_M"/>
    <property type="match status" value="1"/>
</dbReference>
<keyword evidence="2" id="KW-0472">Membrane</keyword>
<feature type="region of interest" description="Disordered" evidence="1">
    <location>
        <begin position="152"/>
        <end position="179"/>
    </location>
</feature>
<gene>
    <name evidence="4" type="ORF">SAMN04488128_1011189</name>
</gene>
<evidence type="ECO:0000259" key="3">
    <source>
        <dbReference type="Pfam" id="PF12508"/>
    </source>
</evidence>
<keyword evidence="5" id="KW-1185">Reference proteome</keyword>
<protein>
    <submittedName>
        <fullName evidence="4">Bacteroides conjugative transposon TraM protein</fullName>
    </submittedName>
</protein>
<reference evidence="5" key="1">
    <citation type="submission" date="2017-02" db="EMBL/GenBank/DDBJ databases">
        <authorList>
            <person name="Varghese N."/>
            <person name="Submissions S."/>
        </authorList>
    </citation>
    <scope>NUCLEOTIDE SEQUENCE [LARGE SCALE GENOMIC DNA]</scope>
    <source>
        <strain evidence="5">DSM 22224</strain>
    </source>
</reference>
<accession>A0A1T4MNY0</accession>
<keyword evidence="2" id="KW-0812">Transmembrane</keyword>
<evidence type="ECO:0000313" key="4">
    <source>
        <dbReference type="EMBL" id="SJZ68428.1"/>
    </source>
</evidence>
<keyword evidence="2" id="KW-1133">Transmembrane helix</keyword>
<evidence type="ECO:0000256" key="2">
    <source>
        <dbReference type="SAM" id="Phobius"/>
    </source>
</evidence>
<feature type="transmembrane region" description="Helical" evidence="2">
    <location>
        <begin position="20"/>
        <end position="38"/>
    </location>
</feature>
<organism evidence="4 5">
    <name type="scientific">Chitinophaga eiseniae</name>
    <dbReference type="NCBI Taxonomy" id="634771"/>
    <lineage>
        <taxon>Bacteria</taxon>
        <taxon>Pseudomonadati</taxon>
        <taxon>Bacteroidota</taxon>
        <taxon>Chitinophagia</taxon>
        <taxon>Chitinophagales</taxon>
        <taxon>Chitinophagaceae</taxon>
        <taxon>Chitinophaga</taxon>
    </lineage>
</organism>
<evidence type="ECO:0000313" key="5">
    <source>
        <dbReference type="Proteomes" id="UP000190367"/>
    </source>
</evidence>
<dbReference type="OrthoDB" id="1453786at2"/>
<proteinExistence type="predicted"/>
<sequence>MDNLQQSSSEELLRKRKFAIILPLIVFPFATLIFWLLGGGSGTAAPASHKVDAFNYELPAPILPDESKMNKLDYYEKAARDSAKWQDIARHDPNYNKTTRVDNDDIDFRSFVEAEKARADEKGGVVESPFSPGNEPDENVRRVNRKLAEINRELDKSTASMPAVKEGGPDKNSSVGVDTTDIRPDVAQLEKIMEAMQDKAPEDPEMTKIDGMLEKILDIQYPSRVREKMRKLSSEHQEQVYPVSSFNNDALDVSTLQPTQRSRVHIGDTVFSVHQAANGFYSLDDAMTDIEEENAVEAVVPETQTLVTGATLKLRLTRDVYIAGRLVPKDTYVYGAVSISGERLQVDIRSIRYSNSILPIAISAYDLDGMAGIYVPGAIARDVSKNSADQAIQGLGIMSMDPSLGAQAASAGIETAKTLLSRKVKLIKVTVKAGYQVLLKNSQS</sequence>